<feature type="compositionally biased region" description="Low complexity" evidence="1">
    <location>
        <begin position="15"/>
        <end position="29"/>
    </location>
</feature>
<sequence>MVEMVVERIEEAFASRDSVSSSSESSIPSGRNLGTLMIKEEKEIGKS</sequence>
<reference evidence="4" key="1">
    <citation type="submission" date="2016-06" db="UniProtKB">
        <authorList>
            <consortium name="WormBaseParasite"/>
        </authorList>
    </citation>
    <scope>IDENTIFICATION</scope>
</reference>
<evidence type="ECO:0000313" key="3">
    <source>
        <dbReference type="Proteomes" id="UP000279833"/>
    </source>
</evidence>
<name>A0A183L505_9TREM</name>
<feature type="compositionally biased region" description="Basic and acidic residues" evidence="1">
    <location>
        <begin position="38"/>
        <end position="47"/>
    </location>
</feature>
<proteinExistence type="predicted"/>
<evidence type="ECO:0000313" key="2">
    <source>
        <dbReference type="EMBL" id="VDP78886.1"/>
    </source>
</evidence>
<reference evidence="2 3" key="2">
    <citation type="submission" date="2018-11" db="EMBL/GenBank/DDBJ databases">
        <authorList>
            <consortium name="Pathogen Informatics"/>
        </authorList>
    </citation>
    <scope>NUCLEOTIDE SEQUENCE [LARGE SCALE GENOMIC DNA]</scope>
    <source>
        <strain evidence="2">Dakar</strain>
        <strain evidence="3">Dakar, Senegal</strain>
    </source>
</reference>
<evidence type="ECO:0000256" key="1">
    <source>
        <dbReference type="SAM" id="MobiDB-lite"/>
    </source>
</evidence>
<dbReference type="AlphaFoldDB" id="A0A183L505"/>
<gene>
    <name evidence="2" type="ORF">SCUD_LOCUS22418</name>
</gene>
<protein>
    <submittedName>
        <fullName evidence="2 4">Uncharacterized protein</fullName>
    </submittedName>
</protein>
<feature type="region of interest" description="Disordered" evidence="1">
    <location>
        <begin position="14"/>
        <end position="47"/>
    </location>
</feature>
<evidence type="ECO:0000313" key="4">
    <source>
        <dbReference type="WBParaSite" id="SCUD_0002242101-mRNA-1"/>
    </source>
</evidence>
<dbReference type="EMBL" id="UZAK01049338">
    <property type="protein sequence ID" value="VDP78886.1"/>
    <property type="molecule type" value="Genomic_DNA"/>
</dbReference>
<dbReference type="WBParaSite" id="SCUD_0002242101-mRNA-1">
    <property type="protein sequence ID" value="SCUD_0002242101-mRNA-1"/>
    <property type="gene ID" value="SCUD_0002242101"/>
</dbReference>
<keyword evidence="3" id="KW-1185">Reference proteome</keyword>
<accession>A0A183L505</accession>
<organism evidence="4">
    <name type="scientific">Schistosoma curassoni</name>
    <dbReference type="NCBI Taxonomy" id="6186"/>
    <lineage>
        <taxon>Eukaryota</taxon>
        <taxon>Metazoa</taxon>
        <taxon>Spiralia</taxon>
        <taxon>Lophotrochozoa</taxon>
        <taxon>Platyhelminthes</taxon>
        <taxon>Trematoda</taxon>
        <taxon>Digenea</taxon>
        <taxon>Strigeidida</taxon>
        <taxon>Schistosomatoidea</taxon>
        <taxon>Schistosomatidae</taxon>
        <taxon>Schistosoma</taxon>
    </lineage>
</organism>
<dbReference type="Proteomes" id="UP000279833">
    <property type="component" value="Unassembled WGS sequence"/>
</dbReference>